<dbReference type="InterPro" id="IPR008969">
    <property type="entry name" value="CarboxyPept-like_regulatory"/>
</dbReference>
<proteinExistence type="predicted"/>
<evidence type="ECO:0000313" key="7">
    <source>
        <dbReference type="Proteomes" id="UP001139031"/>
    </source>
</evidence>
<evidence type="ECO:0000256" key="4">
    <source>
        <dbReference type="ARBA" id="ARBA00023284"/>
    </source>
</evidence>
<dbReference type="EMBL" id="JAIRAU010000011">
    <property type="protein sequence ID" value="MBZ5710013.1"/>
    <property type="molecule type" value="Genomic_DNA"/>
</dbReference>
<keyword evidence="4" id="KW-0676">Redox-active center</keyword>
<evidence type="ECO:0000256" key="3">
    <source>
        <dbReference type="ARBA" id="ARBA00023157"/>
    </source>
</evidence>
<evidence type="ECO:0000259" key="5">
    <source>
        <dbReference type="PROSITE" id="PS51352"/>
    </source>
</evidence>
<dbReference type="CDD" id="cd02966">
    <property type="entry name" value="TlpA_like_family"/>
    <property type="match status" value="1"/>
</dbReference>
<dbReference type="SUPFAM" id="SSF49464">
    <property type="entry name" value="Carboxypeptidase regulatory domain-like"/>
    <property type="match status" value="1"/>
</dbReference>
<organism evidence="6 7">
    <name type="scientific">Nannocystis pusilla</name>
    <dbReference type="NCBI Taxonomy" id="889268"/>
    <lineage>
        <taxon>Bacteria</taxon>
        <taxon>Pseudomonadati</taxon>
        <taxon>Myxococcota</taxon>
        <taxon>Polyangia</taxon>
        <taxon>Nannocystales</taxon>
        <taxon>Nannocystaceae</taxon>
        <taxon>Nannocystis</taxon>
    </lineage>
</organism>
<evidence type="ECO:0000256" key="1">
    <source>
        <dbReference type="ARBA" id="ARBA00004196"/>
    </source>
</evidence>
<protein>
    <submittedName>
        <fullName evidence="6">TlpA family protein disulfide reductase</fullName>
    </submittedName>
</protein>
<keyword evidence="3" id="KW-1015">Disulfide bond</keyword>
<dbReference type="RefSeq" id="WP_224191784.1">
    <property type="nucleotide sequence ID" value="NZ_JAIRAU010000011.1"/>
</dbReference>
<accession>A0ABS7TP44</accession>
<evidence type="ECO:0000256" key="2">
    <source>
        <dbReference type="ARBA" id="ARBA00022748"/>
    </source>
</evidence>
<dbReference type="Proteomes" id="UP001139031">
    <property type="component" value="Unassembled WGS sequence"/>
</dbReference>
<comment type="subcellular location">
    <subcellularLocation>
        <location evidence="1">Cell envelope</location>
    </subcellularLocation>
</comment>
<dbReference type="PANTHER" id="PTHR42852:SF6">
    <property type="entry name" value="THIOL:DISULFIDE INTERCHANGE PROTEIN DSBE"/>
    <property type="match status" value="1"/>
</dbReference>
<dbReference type="PROSITE" id="PS51352">
    <property type="entry name" value="THIOREDOXIN_2"/>
    <property type="match status" value="1"/>
</dbReference>
<dbReference type="InterPro" id="IPR036249">
    <property type="entry name" value="Thioredoxin-like_sf"/>
</dbReference>
<comment type="caution">
    <text evidence="6">The sequence shown here is derived from an EMBL/GenBank/DDBJ whole genome shotgun (WGS) entry which is preliminary data.</text>
</comment>
<evidence type="ECO:0000313" key="6">
    <source>
        <dbReference type="EMBL" id="MBZ5710013.1"/>
    </source>
</evidence>
<sequence>MLVLVGCGATADSSVGPTPSVVAAPTRAVGEAQAAVTVGGRLRAHDGEPLRAAEFTLHRTGFIEPTAKGTLAEDGSFRVEVEPGIYTISIAAVDHAQLAQTILVERAVEVRGNLGTYGRAEPGEALLLKTELLAADGEPIVAGDKTAARTADGTYLVDLSDRPKHAVKLRYQLQSGSGRTYNGPLADTYESDGGGDYWSVVTIEGRDAIELDLAALPPAGKAAELKWRGEPPEIVAMRAYRDRWRVREARLRDSMSHEDGKLLAPSEGEKAEMAALAAEALAEADAAESDDARMLLRLAHLELFTMYDDDAAVRTRAEWLLGRVDPVDPRLGMFWNVGSTLRRALESADEAFSARVEAWYGRMQANPDPNTALGAIAFLIYPADERSDDARVAELYALTREPRFAGMHTAKTLAQRFDPGRILQRGKPFPGFEFPALAAGGRPITQAEREGKLYLVEFWATWCAPCVGEMPYLHATYAKVNGAGPGEGKDGLRRLGPVERPKIEFVSVSLDESPDDAQAFREAHWSMPWTHAFVGRAGEKEAMERYGFAGVPTAVLVDGAGTIVEVGRALRGERLLPTLERALAPERSSVR</sequence>
<dbReference type="InterPro" id="IPR012336">
    <property type="entry name" value="Thioredoxin-like_fold"/>
</dbReference>
<dbReference type="PANTHER" id="PTHR42852">
    <property type="entry name" value="THIOL:DISULFIDE INTERCHANGE PROTEIN DSBE"/>
    <property type="match status" value="1"/>
</dbReference>
<keyword evidence="7" id="KW-1185">Reference proteome</keyword>
<reference evidence="6" key="1">
    <citation type="submission" date="2021-08" db="EMBL/GenBank/DDBJ databases">
        <authorList>
            <person name="Stevens D.C."/>
        </authorList>
    </citation>
    <scope>NUCLEOTIDE SEQUENCE</scope>
    <source>
        <strain evidence="6">DSM 53165</strain>
    </source>
</reference>
<name>A0ABS7TP44_9BACT</name>
<dbReference type="InterPro" id="IPR017937">
    <property type="entry name" value="Thioredoxin_CS"/>
</dbReference>
<dbReference type="Gene3D" id="3.40.30.10">
    <property type="entry name" value="Glutaredoxin"/>
    <property type="match status" value="1"/>
</dbReference>
<keyword evidence="2" id="KW-0201">Cytochrome c-type biogenesis</keyword>
<dbReference type="InterPro" id="IPR050553">
    <property type="entry name" value="Thioredoxin_ResA/DsbE_sf"/>
</dbReference>
<dbReference type="PROSITE" id="PS00194">
    <property type="entry name" value="THIOREDOXIN_1"/>
    <property type="match status" value="1"/>
</dbReference>
<dbReference type="SUPFAM" id="SSF52833">
    <property type="entry name" value="Thioredoxin-like"/>
    <property type="match status" value="1"/>
</dbReference>
<dbReference type="InterPro" id="IPR013766">
    <property type="entry name" value="Thioredoxin_domain"/>
</dbReference>
<gene>
    <name evidence="6" type="ORF">K7C98_12185</name>
</gene>
<feature type="domain" description="Thioredoxin" evidence="5">
    <location>
        <begin position="423"/>
        <end position="588"/>
    </location>
</feature>
<dbReference type="Pfam" id="PF13905">
    <property type="entry name" value="Thioredoxin_8"/>
    <property type="match status" value="1"/>
</dbReference>